<keyword evidence="6" id="KW-1185">Reference proteome</keyword>
<dbReference type="SUPFAM" id="SSF46689">
    <property type="entry name" value="Homeodomain-like"/>
    <property type="match status" value="1"/>
</dbReference>
<reference evidence="5" key="1">
    <citation type="journal article" date="2014" name="Int. J. Syst. Evol. Microbiol.">
        <title>Complete genome sequence of Corynebacterium casei LMG S-19264T (=DSM 44701T), isolated from a smear-ripened cheese.</title>
        <authorList>
            <consortium name="US DOE Joint Genome Institute (JGI-PGF)"/>
            <person name="Walter F."/>
            <person name="Albersmeier A."/>
            <person name="Kalinowski J."/>
            <person name="Ruckert C."/>
        </authorList>
    </citation>
    <scope>NUCLEOTIDE SEQUENCE</scope>
    <source>
        <strain evidence="5">VKM B-2935</strain>
    </source>
</reference>
<keyword evidence="3" id="KW-0804">Transcription</keyword>
<evidence type="ECO:0000313" key="5">
    <source>
        <dbReference type="EMBL" id="GLK88888.1"/>
    </source>
</evidence>
<dbReference type="Gene3D" id="1.10.10.60">
    <property type="entry name" value="Homeodomain-like"/>
    <property type="match status" value="1"/>
</dbReference>
<name>A0A9W6NFD4_9PSED</name>
<dbReference type="Pfam" id="PF12625">
    <property type="entry name" value="Arabinose_bd"/>
    <property type="match status" value="1"/>
</dbReference>
<dbReference type="EMBL" id="BSFN01000004">
    <property type="protein sequence ID" value="GLK88888.1"/>
    <property type="molecule type" value="Genomic_DNA"/>
</dbReference>
<gene>
    <name evidence="5" type="ORF">GCM10017655_19500</name>
</gene>
<dbReference type="InterPro" id="IPR009057">
    <property type="entry name" value="Homeodomain-like_sf"/>
</dbReference>
<dbReference type="InterPro" id="IPR018060">
    <property type="entry name" value="HTH_AraC"/>
</dbReference>
<feature type="domain" description="HTH araC/xylS-type" evidence="4">
    <location>
        <begin position="244"/>
        <end position="340"/>
    </location>
</feature>
<dbReference type="GO" id="GO:0003700">
    <property type="term" value="F:DNA-binding transcription factor activity"/>
    <property type="evidence" value="ECO:0007669"/>
    <property type="project" value="InterPro"/>
</dbReference>
<keyword evidence="2" id="KW-0238">DNA-binding</keyword>
<evidence type="ECO:0000256" key="3">
    <source>
        <dbReference type="ARBA" id="ARBA00023163"/>
    </source>
</evidence>
<dbReference type="GO" id="GO:0005829">
    <property type="term" value="C:cytosol"/>
    <property type="evidence" value="ECO:0007669"/>
    <property type="project" value="TreeGrafter"/>
</dbReference>
<proteinExistence type="predicted"/>
<evidence type="ECO:0000313" key="6">
    <source>
        <dbReference type="Proteomes" id="UP001143328"/>
    </source>
</evidence>
<protein>
    <submittedName>
        <fullName evidence="5">Transcriptional regulator</fullName>
    </submittedName>
</protein>
<dbReference type="GO" id="GO:0000976">
    <property type="term" value="F:transcription cis-regulatory region binding"/>
    <property type="evidence" value="ECO:0007669"/>
    <property type="project" value="TreeGrafter"/>
</dbReference>
<reference evidence="5" key="2">
    <citation type="submission" date="2023-01" db="EMBL/GenBank/DDBJ databases">
        <authorList>
            <person name="Sun Q."/>
            <person name="Evtushenko L."/>
        </authorList>
    </citation>
    <scope>NUCLEOTIDE SEQUENCE</scope>
    <source>
        <strain evidence="5">VKM B-2935</strain>
    </source>
</reference>
<dbReference type="PROSITE" id="PS01124">
    <property type="entry name" value="HTH_ARAC_FAMILY_2"/>
    <property type="match status" value="1"/>
</dbReference>
<evidence type="ECO:0000256" key="2">
    <source>
        <dbReference type="ARBA" id="ARBA00023125"/>
    </source>
</evidence>
<dbReference type="AlphaFoldDB" id="A0A9W6NFD4"/>
<dbReference type="PANTHER" id="PTHR47894:SF1">
    <property type="entry name" value="HTH-TYPE TRANSCRIPTIONAL REGULATOR VQSM"/>
    <property type="match status" value="1"/>
</dbReference>
<accession>A0A9W6NFD4</accession>
<organism evidence="5 6">
    <name type="scientific">Pseudomonas turukhanskensis</name>
    <dbReference type="NCBI Taxonomy" id="1806536"/>
    <lineage>
        <taxon>Bacteria</taxon>
        <taxon>Pseudomonadati</taxon>
        <taxon>Pseudomonadota</taxon>
        <taxon>Gammaproteobacteria</taxon>
        <taxon>Pseudomonadales</taxon>
        <taxon>Pseudomonadaceae</taxon>
        <taxon>Pseudomonas</taxon>
    </lineage>
</organism>
<comment type="caution">
    <text evidence="5">The sequence shown here is derived from an EMBL/GenBank/DDBJ whole genome shotgun (WGS) entry which is preliminary data.</text>
</comment>
<dbReference type="Pfam" id="PF12833">
    <property type="entry name" value="HTH_18"/>
    <property type="match status" value="1"/>
</dbReference>
<sequence>MFVAMAAEPFFSRSSWLNSLHMSTLTVALLQAQGHAPEAVLEGSGISTDDLRAMKRLIGPGQEQHVFANALRLSAKPTLGIELGLRTRISAYGLLGYALLSAPTFGEALRIGLSYPVLLGTYFNLSLHVEGPTAWLVATGYGEDEALRPFNVELCLASLKVVCGDLLGQPLPLRAAQFDYGETAGYSNGFECPLHFNQPRNAIGFAAHWLEQPLPLADPITHQEMLDQCRRQNAELAANRAWLERVRALLAERLQTPPGLEELARQMNCSARSLRRYLQQQHTSYQQLLDELRFSRAKELLQQGELPIYRIAELLGFSETAGLRHAFQRWSGQPPSYFRV</sequence>
<keyword evidence="1" id="KW-0805">Transcription regulation</keyword>
<evidence type="ECO:0000256" key="1">
    <source>
        <dbReference type="ARBA" id="ARBA00023015"/>
    </source>
</evidence>
<dbReference type="PANTHER" id="PTHR47894">
    <property type="entry name" value="HTH-TYPE TRANSCRIPTIONAL REGULATOR GADX"/>
    <property type="match status" value="1"/>
</dbReference>
<dbReference type="InterPro" id="IPR032687">
    <property type="entry name" value="AraC-type_N"/>
</dbReference>
<dbReference type="SMART" id="SM00342">
    <property type="entry name" value="HTH_ARAC"/>
    <property type="match status" value="1"/>
</dbReference>
<evidence type="ECO:0000259" key="4">
    <source>
        <dbReference type="PROSITE" id="PS01124"/>
    </source>
</evidence>
<dbReference type="Proteomes" id="UP001143328">
    <property type="component" value="Unassembled WGS sequence"/>
</dbReference>